<evidence type="ECO:0000259" key="1">
    <source>
        <dbReference type="PROSITE" id="PS51352"/>
    </source>
</evidence>
<dbReference type="CDD" id="cd02966">
    <property type="entry name" value="TlpA_like_family"/>
    <property type="match status" value="1"/>
</dbReference>
<dbReference type="GO" id="GO:0016491">
    <property type="term" value="F:oxidoreductase activity"/>
    <property type="evidence" value="ECO:0007669"/>
    <property type="project" value="InterPro"/>
</dbReference>
<keyword evidence="3" id="KW-1185">Reference proteome</keyword>
<dbReference type="InterPro" id="IPR036249">
    <property type="entry name" value="Thioredoxin-like_sf"/>
</dbReference>
<proteinExistence type="predicted"/>
<reference evidence="3" key="1">
    <citation type="submission" date="2016-10" db="EMBL/GenBank/DDBJ databases">
        <authorList>
            <person name="Varghese N."/>
            <person name="Submissions S."/>
        </authorList>
    </citation>
    <scope>NUCLEOTIDE SEQUENCE [LARGE SCALE GENOMIC DNA]</scope>
    <source>
        <strain evidence="3">DSM 43163</strain>
    </source>
</reference>
<sequence length="356" mass="39073">MTTARPAETLARTFTAIEADGTYTLDARPAGDGRLLAPLDRPLLGWTRKPHGWCRDEACLPVHRAAAAETPEGVDVAAFAELVGRLAVIDEDERAVAFAEGAGPFAAGGLTAERAPDFTLDGVSLADFRGRKVAIVFWASWCGCRYDLPAWQERHEALERHGFTVLSVALDRAAEDARPWIAEAHAGRPSPHPALVDAEGLVAERYNVINVPTVVWVDEQGRIARPQDTQTATDLFRSMNGLDSARSLEALRRWVVDDDAGLDAEQVREHLRVPTMQERRARAHARLAVWLARRGRAQAARRHLDAAAALAPHDIAIRRGLMPLTGEDPFGDAYFALRTELEDAGIPLYRPLTPQE</sequence>
<dbReference type="PROSITE" id="PS51352">
    <property type="entry name" value="THIOREDOXIN_2"/>
    <property type="match status" value="1"/>
</dbReference>
<dbReference type="Gene3D" id="3.40.30.10">
    <property type="entry name" value="Glutaredoxin"/>
    <property type="match status" value="1"/>
</dbReference>
<accession>A0A1H6DPL0</accession>
<dbReference type="PANTHER" id="PTHR42852">
    <property type="entry name" value="THIOL:DISULFIDE INTERCHANGE PROTEIN DSBE"/>
    <property type="match status" value="1"/>
</dbReference>
<dbReference type="RefSeq" id="WP_103943158.1">
    <property type="nucleotide sequence ID" value="NZ_FNVO01000020.1"/>
</dbReference>
<gene>
    <name evidence="2" type="ORF">SAMN04489712_120108</name>
</gene>
<dbReference type="AlphaFoldDB" id="A0A1H6DPL0"/>
<evidence type="ECO:0000313" key="3">
    <source>
        <dbReference type="Proteomes" id="UP000236723"/>
    </source>
</evidence>
<dbReference type="InterPro" id="IPR013766">
    <property type="entry name" value="Thioredoxin_domain"/>
</dbReference>
<feature type="domain" description="Thioredoxin" evidence="1">
    <location>
        <begin position="109"/>
        <end position="247"/>
    </location>
</feature>
<dbReference type="InterPro" id="IPR000866">
    <property type="entry name" value="AhpC/TSA"/>
</dbReference>
<dbReference type="GO" id="GO:0016209">
    <property type="term" value="F:antioxidant activity"/>
    <property type="evidence" value="ECO:0007669"/>
    <property type="project" value="InterPro"/>
</dbReference>
<dbReference type="Pfam" id="PF00578">
    <property type="entry name" value="AhpC-TSA"/>
    <property type="match status" value="1"/>
</dbReference>
<dbReference type="InterPro" id="IPR050553">
    <property type="entry name" value="Thioredoxin_ResA/DsbE_sf"/>
</dbReference>
<dbReference type="Proteomes" id="UP000236723">
    <property type="component" value="Unassembled WGS sequence"/>
</dbReference>
<evidence type="ECO:0000313" key="2">
    <source>
        <dbReference type="EMBL" id="SEG87307.1"/>
    </source>
</evidence>
<dbReference type="PANTHER" id="PTHR42852:SF17">
    <property type="entry name" value="THIOREDOXIN-LIKE PROTEIN HI_1115"/>
    <property type="match status" value="1"/>
</dbReference>
<organism evidence="2 3">
    <name type="scientific">Thermomonospora echinospora</name>
    <dbReference type="NCBI Taxonomy" id="1992"/>
    <lineage>
        <taxon>Bacteria</taxon>
        <taxon>Bacillati</taxon>
        <taxon>Actinomycetota</taxon>
        <taxon>Actinomycetes</taxon>
        <taxon>Streptosporangiales</taxon>
        <taxon>Thermomonosporaceae</taxon>
        <taxon>Thermomonospora</taxon>
    </lineage>
</organism>
<dbReference type="EMBL" id="FNVO01000020">
    <property type="protein sequence ID" value="SEG87307.1"/>
    <property type="molecule type" value="Genomic_DNA"/>
</dbReference>
<dbReference type="OrthoDB" id="5188698at2"/>
<name>A0A1H6DPL0_9ACTN</name>
<protein>
    <submittedName>
        <fullName evidence="2">Peroxiredoxin</fullName>
    </submittedName>
</protein>
<dbReference type="SUPFAM" id="SSF52833">
    <property type="entry name" value="Thioredoxin-like"/>
    <property type="match status" value="1"/>
</dbReference>